<name>A0A7J9KWY5_GOSSC</name>
<evidence type="ECO:0000313" key="3">
    <source>
        <dbReference type="Proteomes" id="UP000593576"/>
    </source>
</evidence>
<organism evidence="2 3">
    <name type="scientific">Gossypium schwendimanii</name>
    <name type="common">Cotton</name>
    <dbReference type="NCBI Taxonomy" id="34291"/>
    <lineage>
        <taxon>Eukaryota</taxon>
        <taxon>Viridiplantae</taxon>
        <taxon>Streptophyta</taxon>
        <taxon>Embryophyta</taxon>
        <taxon>Tracheophyta</taxon>
        <taxon>Spermatophyta</taxon>
        <taxon>Magnoliopsida</taxon>
        <taxon>eudicotyledons</taxon>
        <taxon>Gunneridae</taxon>
        <taxon>Pentapetalae</taxon>
        <taxon>rosids</taxon>
        <taxon>malvids</taxon>
        <taxon>Malvales</taxon>
        <taxon>Malvaceae</taxon>
        <taxon>Malvoideae</taxon>
        <taxon>Gossypium</taxon>
    </lineage>
</organism>
<dbReference type="PANTHER" id="PTHR35218">
    <property type="entry name" value="RNASE H DOMAIN-CONTAINING PROTEIN"/>
    <property type="match status" value="1"/>
</dbReference>
<dbReference type="EMBL" id="JABFAF010000003">
    <property type="protein sequence ID" value="MBA0850954.1"/>
    <property type="molecule type" value="Genomic_DNA"/>
</dbReference>
<dbReference type="OrthoDB" id="1750221at2759"/>
<reference evidence="2 3" key="1">
    <citation type="journal article" date="2019" name="Genome Biol. Evol.">
        <title>Insights into the evolution of the New World diploid cottons (Gossypium, subgenus Houzingenia) based on genome sequencing.</title>
        <authorList>
            <person name="Grover C.E."/>
            <person name="Arick M.A. 2nd"/>
            <person name="Thrash A."/>
            <person name="Conover J.L."/>
            <person name="Sanders W.S."/>
            <person name="Peterson D.G."/>
            <person name="Frelichowski J.E."/>
            <person name="Scheffler J.A."/>
            <person name="Scheffler B.E."/>
            <person name="Wendel J.F."/>
        </authorList>
    </citation>
    <scope>NUCLEOTIDE SEQUENCE [LARGE SCALE GENOMIC DNA]</scope>
    <source>
        <strain evidence="2">1</strain>
        <tissue evidence="2">Leaf</tissue>
    </source>
</reference>
<dbReference type="InterPro" id="IPR036691">
    <property type="entry name" value="Endo/exonu/phosph_ase_sf"/>
</dbReference>
<accession>A0A7J9KWY5</accession>
<dbReference type="AlphaFoldDB" id="A0A7J9KWY5"/>
<dbReference type="Gene3D" id="3.60.10.10">
    <property type="entry name" value="Endonuclease/exonuclease/phosphatase"/>
    <property type="match status" value="1"/>
</dbReference>
<protein>
    <recommendedName>
        <fullName evidence="4">Reverse transcriptase</fullName>
    </recommendedName>
</protein>
<feature type="compositionally biased region" description="Basic and acidic residues" evidence="1">
    <location>
        <begin position="34"/>
        <end position="81"/>
    </location>
</feature>
<comment type="caution">
    <text evidence="2">The sequence shown here is derived from an EMBL/GenBank/DDBJ whole genome shotgun (WGS) entry which is preliminary data.</text>
</comment>
<dbReference type="SUPFAM" id="SSF56219">
    <property type="entry name" value="DNase I-like"/>
    <property type="match status" value="1"/>
</dbReference>
<dbReference type="Proteomes" id="UP000593576">
    <property type="component" value="Unassembled WGS sequence"/>
</dbReference>
<gene>
    <name evidence="2" type="ORF">Goshw_010165</name>
</gene>
<evidence type="ECO:0000313" key="2">
    <source>
        <dbReference type="EMBL" id="MBA0850954.1"/>
    </source>
</evidence>
<sequence length="249" mass="28987">MRVQCSYTGGTELLPTSFITSMKENNKVGRAQRTSKETDVEEPIEKQEEASITKKVEERDESKYKKKSDNGMKKRKTPKEEIDSCSMEFDRQLPAGKPTEYNEKHKLECLWIREFTGSEKAAGSRGGLCLAWKDDIEVALRSFSKTHIDVMIKDERDKKEWRFTGFYGTPYANNKNASWNLLKILGKDKTQPWLVSEDFNEMMYSFEKRGGIPREEKRMAAFCETFEECQLRRHGIFRGLVYMGNRQLA</sequence>
<evidence type="ECO:0000256" key="1">
    <source>
        <dbReference type="SAM" id="MobiDB-lite"/>
    </source>
</evidence>
<evidence type="ECO:0008006" key="4">
    <source>
        <dbReference type="Google" id="ProtNLM"/>
    </source>
</evidence>
<dbReference type="PANTHER" id="PTHR35218:SF9">
    <property type="entry name" value="ENDONUCLEASE_EXONUCLEASE_PHOSPHATASE DOMAIN-CONTAINING PROTEIN"/>
    <property type="match status" value="1"/>
</dbReference>
<feature type="region of interest" description="Disordered" evidence="1">
    <location>
        <begin position="18"/>
        <end position="81"/>
    </location>
</feature>
<proteinExistence type="predicted"/>
<keyword evidence="3" id="KW-1185">Reference proteome</keyword>